<name>A0A0F3IZC8_9PROT</name>
<dbReference type="RefSeq" id="WP_045774294.1">
    <property type="nucleotide sequence ID" value="NZ_LAJY01000022.1"/>
</dbReference>
<accession>A0A0F3IZC8</accession>
<sequence length="98" mass="10220">MTGVEHHSITGTIKEIRARIGSDGKDVVEIFLKTSAGEHRAIAHANQASAAINLKEKMEKLATSNGVGSIGELGVNLVVDGLVKDPSTTTITALRLAS</sequence>
<reference evidence="2 3" key="1">
    <citation type="submission" date="2015-03" db="EMBL/GenBank/DDBJ databases">
        <title>Draft genome sequence of Elstera litoralis.</title>
        <authorList>
            <person name="Rahalkar M.C."/>
            <person name="Dhakephalkar P.K."/>
            <person name="Pore S.D."/>
            <person name="Arora P."/>
            <person name="Kapse N.G."/>
            <person name="Pandit P.S."/>
        </authorList>
    </citation>
    <scope>NUCLEOTIDE SEQUENCE [LARGE SCALE GENOMIC DNA]</scope>
    <source>
        <strain evidence="2 3">Dia-1</strain>
    </source>
</reference>
<evidence type="ECO:0000313" key="2">
    <source>
        <dbReference type="EMBL" id="KJV10969.1"/>
    </source>
</evidence>
<proteinExistence type="predicted"/>
<organism evidence="2 3">
    <name type="scientific">Elstera litoralis</name>
    <dbReference type="NCBI Taxonomy" id="552518"/>
    <lineage>
        <taxon>Bacteria</taxon>
        <taxon>Pseudomonadati</taxon>
        <taxon>Pseudomonadota</taxon>
        <taxon>Alphaproteobacteria</taxon>
        <taxon>Rhodospirillales</taxon>
        <taxon>Rhodospirillaceae</taxon>
        <taxon>Elstera</taxon>
    </lineage>
</organism>
<evidence type="ECO:0000313" key="1">
    <source>
        <dbReference type="EMBL" id="KJV07385.1"/>
    </source>
</evidence>
<protein>
    <submittedName>
        <fullName evidence="2">Uncharacterized protein</fullName>
    </submittedName>
</protein>
<keyword evidence="3" id="KW-1185">Reference proteome</keyword>
<dbReference type="AlphaFoldDB" id="A0A0F3IZC8"/>
<evidence type="ECO:0000313" key="3">
    <source>
        <dbReference type="Proteomes" id="UP000033774"/>
    </source>
</evidence>
<gene>
    <name evidence="2" type="ORF">VZ95_01405</name>
    <name evidence="1" type="ORF">VZ95_20030</name>
</gene>
<dbReference type="OrthoDB" id="9841397at2"/>
<comment type="caution">
    <text evidence="2">The sequence shown here is derived from an EMBL/GenBank/DDBJ whole genome shotgun (WGS) entry which is preliminary data.</text>
</comment>
<dbReference type="EMBL" id="LAJY01000022">
    <property type="protein sequence ID" value="KJV10969.1"/>
    <property type="molecule type" value="Genomic_DNA"/>
</dbReference>
<dbReference type="EMBL" id="LAJY01000830">
    <property type="protein sequence ID" value="KJV07385.1"/>
    <property type="molecule type" value="Genomic_DNA"/>
</dbReference>
<dbReference type="Proteomes" id="UP000033774">
    <property type="component" value="Unassembled WGS sequence"/>
</dbReference>